<evidence type="ECO:0000313" key="3">
    <source>
        <dbReference type="EMBL" id="MCY9519821.1"/>
    </source>
</evidence>
<feature type="coiled-coil region" evidence="1">
    <location>
        <begin position="294"/>
        <end position="324"/>
    </location>
</feature>
<keyword evidence="4" id="KW-1185">Reference proteome</keyword>
<feature type="compositionally biased region" description="Basic and acidic residues" evidence="2">
    <location>
        <begin position="414"/>
        <end position="427"/>
    </location>
</feature>
<evidence type="ECO:0000256" key="2">
    <source>
        <dbReference type="SAM" id="MobiDB-lite"/>
    </source>
</evidence>
<organism evidence="3 4">
    <name type="scientific">Paenibacillus apiarius</name>
    <dbReference type="NCBI Taxonomy" id="46240"/>
    <lineage>
        <taxon>Bacteria</taxon>
        <taxon>Bacillati</taxon>
        <taxon>Bacillota</taxon>
        <taxon>Bacilli</taxon>
        <taxon>Bacillales</taxon>
        <taxon>Paenibacillaceae</taxon>
        <taxon>Paenibacillus</taxon>
    </lineage>
</organism>
<gene>
    <name evidence="3" type="ORF">M5X09_09015</name>
</gene>
<evidence type="ECO:0000313" key="4">
    <source>
        <dbReference type="Proteomes" id="UP001207626"/>
    </source>
</evidence>
<dbReference type="EMBL" id="JAMDLW010000010">
    <property type="protein sequence ID" value="MCY9519821.1"/>
    <property type="molecule type" value="Genomic_DNA"/>
</dbReference>
<proteinExistence type="predicted"/>
<feature type="compositionally biased region" description="Polar residues" evidence="2">
    <location>
        <begin position="428"/>
        <end position="440"/>
    </location>
</feature>
<keyword evidence="1" id="KW-0175">Coiled coil</keyword>
<accession>A0ABT4DRC5</accession>
<dbReference type="RefSeq" id="WP_087433329.1">
    <property type="nucleotide sequence ID" value="NZ_JAMDLV010000001.1"/>
</dbReference>
<dbReference type="Proteomes" id="UP001207626">
    <property type="component" value="Unassembled WGS sequence"/>
</dbReference>
<sequence>MKIQISSKPLCTISESMLPDVYQLLGMHSFTFHLDKENDTLNIVNPLSGHQVVLESKCKRVTDRLLMLASEALRAAGLQVWIVESEEERKACLSELNGAKPSIWLSVSEPDQDENKVTAHFFVQQMKSSKQLAQLLIQNIVKLSDLPVGGVSLNWKKVKSYISPLSGHNMPMVALTYGRLYALSPLELEQLSRSFVCAATSFFAKQPVLDLIRTLQWMEQASLAAQHQTANSVASEQRCDIETVESGPADTAADDAGQLTGAAGIPNAFEDEHVHDVDETDEEVYEAIEVNEGNEGYEAIENNEEEEMNEAIELNEENEAYEAYEAYEVYEHDEIHTITDSDSQFPPETLLEASEADAAEAVHTVTAGTEPEDRIESERQGENGMKALAEEGQDTRSKHTPTYSTFIWLHTQTAKKEQGPSDEEQRRNPSFFSYMNQMSQKKGKKQEQKPFNMMTLERERAQKP</sequence>
<evidence type="ECO:0000256" key="1">
    <source>
        <dbReference type="SAM" id="Coils"/>
    </source>
</evidence>
<name>A0ABT4DRC5_9BACL</name>
<reference evidence="3 4" key="1">
    <citation type="submission" date="2022-05" db="EMBL/GenBank/DDBJ databases">
        <title>Genome Sequencing of Bee-Associated Microbes.</title>
        <authorList>
            <person name="Dunlap C."/>
        </authorList>
    </citation>
    <scope>NUCLEOTIDE SEQUENCE [LARGE SCALE GENOMIC DNA]</scope>
    <source>
        <strain evidence="3 4">NRRL NRS-1438</strain>
    </source>
</reference>
<protein>
    <submittedName>
        <fullName evidence="3">Uncharacterized protein</fullName>
    </submittedName>
</protein>
<feature type="region of interest" description="Disordered" evidence="2">
    <location>
        <begin position="409"/>
        <end position="464"/>
    </location>
</feature>
<comment type="caution">
    <text evidence="3">The sequence shown here is derived from an EMBL/GenBank/DDBJ whole genome shotgun (WGS) entry which is preliminary data.</text>
</comment>